<dbReference type="PANTHER" id="PTHR42908:SF3">
    <property type="entry name" value="ELONGATION FACTOR-LIKE GTPASE 1"/>
    <property type="match status" value="1"/>
</dbReference>
<feature type="domain" description="Elongation factor EFG" evidence="1">
    <location>
        <begin position="189"/>
        <end position="267"/>
    </location>
</feature>
<comment type="caution">
    <text evidence="2">The sequence shown here is derived from an EMBL/GenBank/DDBJ whole genome shotgun (WGS) entry which is preliminary data.</text>
</comment>
<dbReference type="CDD" id="cd04096">
    <property type="entry name" value="eEF2_snRNP_like_C"/>
    <property type="match status" value="1"/>
</dbReference>
<dbReference type="InterPro" id="IPR000640">
    <property type="entry name" value="EFG_V-like"/>
</dbReference>
<gene>
    <name evidence="2" type="ORF">RUM44_006055</name>
</gene>
<dbReference type="SMART" id="SM00838">
    <property type="entry name" value="EFG_C"/>
    <property type="match status" value="1"/>
</dbReference>
<evidence type="ECO:0000313" key="3">
    <source>
        <dbReference type="Proteomes" id="UP001359485"/>
    </source>
</evidence>
<dbReference type="InterPro" id="IPR035647">
    <property type="entry name" value="EFG_III/V"/>
</dbReference>
<name>A0ABR1AYU3_POLSC</name>
<evidence type="ECO:0000313" key="2">
    <source>
        <dbReference type="EMBL" id="KAK6631528.1"/>
    </source>
</evidence>
<organism evidence="2 3">
    <name type="scientific">Polyplax serrata</name>
    <name type="common">Common mouse louse</name>
    <dbReference type="NCBI Taxonomy" id="468196"/>
    <lineage>
        <taxon>Eukaryota</taxon>
        <taxon>Metazoa</taxon>
        <taxon>Ecdysozoa</taxon>
        <taxon>Arthropoda</taxon>
        <taxon>Hexapoda</taxon>
        <taxon>Insecta</taxon>
        <taxon>Pterygota</taxon>
        <taxon>Neoptera</taxon>
        <taxon>Paraneoptera</taxon>
        <taxon>Psocodea</taxon>
        <taxon>Troctomorpha</taxon>
        <taxon>Phthiraptera</taxon>
        <taxon>Anoplura</taxon>
        <taxon>Polyplacidae</taxon>
        <taxon>Polyplax</taxon>
    </lineage>
</organism>
<reference evidence="2 3" key="1">
    <citation type="submission" date="2023-09" db="EMBL/GenBank/DDBJ databases">
        <title>Genomes of two closely related lineages of the louse Polyplax serrata with different host specificities.</title>
        <authorList>
            <person name="Martinu J."/>
            <person name="Tarabai H."/>
            <person name="Stefka J."/>
            <person name="Hypsa V."/>
        </authorList>
    </citation>
    <scope>NUCLEOTIDE SEQUENCE [LARGE SCALE GENOMIC DNA]</scope>
    <source>
        <strain evidence="2">98ZLc_SE</strain>
    </source>
</reference>
<accession>A0ABR1AYU3</accession>
<dbReference type="Pfam" id="PF00679">
    <property type="entry name" value="EFG_C"/>
    <property type="match status" value="1"/>
</dbReference>
<proteinExistence type="predicted"/>
<dbReference type="EMBL" id="JAWJWF010000006">
    <property type="protein sequence ID" value="KAK6631528.1"/>
    <property type="molecule type" value="Genomic_DNA"/>
</dbReference>
<dbReference type="PANTHER" id="PTHR42908">
    <property type="entry name" value="TRANSLATION ELONGATION FACTOR-RELATED"/>
    <property type="match status" value="1"/>
</dbReference>
<dbReference type="SUPFAM" id="SSF54980">
    <property type="entry name" value="EF-G C-terminal domain-like"/>
    <property type="match status" value="1"/>
</dbReference>
<sequence>MNELLSEIKLIYSLASPRAIVEQMRRACRAEVDFDRAWSRLVTDTSTRTTRYPPINFEAVTFQEFQIVFNVCPVTARTQSVNDQFLSRVGREPGGMVKPQLCQRCREKSPNLSEGMRRPGITRHEANGVDDYVDTPARIEPELAREAESWVNYNARAEVVIIGGKRMEAASVLLDDENKGHQVHQSHVAYLRPICGKMYAVLGRRHGRVLHGDMAQGSASFFITAVLPVVESFSFAPEIRKQTSGLAVPQLVFSHWEVIDVDPFWSPRTEEEYLHFGEKADSENRAKKYMNAVRRRKGLSVEEKIVEFAEKQRTLSKNK</sequence>
<dbReference type="Proteomes" id="UP001359485">
    <property type="component" value="Unassembled WGS sequence"/>
</dbReference>
<protein>
    <recommendedName>
        <fullName evidence="1">Elongation factor EFG domain-containing protein</fullName>
    </recommendedName>
</protein>
<evidence type="ECO:0000259" key="1">
    <source>
        <dbReference type="SMART" id="SM00838"/>
    </source>
</evidence>
<keyword evidence="3" id="KW-1185">Reference proteome</keyword>
<dbReference type="Gene3D" id="3.30.70.240">
    <property type="match status" value="1"/>
</dbReference>